<gene>
    <name evidence="2" type="ORF">M404DRAFT_1002370</name>
</gene>
<evidence type="ECO:0000313" key="3">
    <source>
        <dbReference type="Proteomes" id="UP000054217"/>
    </source>
</evidence>
<reference evidence="2 3" key="1">
    <citation type="submission" date="2014-04" db="EMBL/GenBank/DDBJ databases">
        <authorList>
            <consortium name="DOE Joint Genome Institute"/>
            <person name="Kuo A."/>
            <person name="Kohler A."/>
            <person name="Costa M.D."/>
            <person name="Nagy L.G."/>
            <person name="Floudas D."/>
            <person name="Copeland A."/>
            <person name="Barry K.W."/>
            <person name="Cichocki N."/>
            <person name="Veneault-Fourrey C."/>
            <person name="LaButti K."/>
            <person name="Lindquist E.A."/>
            <person name="Lipzen A."/>
            <person name="Lundell T."/>
            <person name="Morin E."/>
            <person name="Murat C."/>
            <person name="Sun H."/>
            <person name="Tunlid A."/>
            <person name="Henrissat B."/>
            <person name="Grigoriev I.V."/>
            <person name="Hibbett D.S."/>
            <person name="Martin F."/>
            <person name="Nordberg H.P."/>
            <person name="Cantor M.N."/>
            <person name="Hua S.X."/>
        </authorList>
    </citation>
    <scope>NUCLEOTIDE SEQUENCE [LARGE SCALE GENOMIC DNA]</scope>
    <source>
        <strain evidence="2 3">Marx 270</strain>
    </source>
</reference>
<proteinExistence type="predicted"/>
<sequence length="228" mass="24476">MAFAPKAGCPMCGTIADAVTAVQTASSSTPHPNVSPDVLWKDDNFTAYRESVNPVSSKGHIIIAFNFHVPSLYHLSSSDLPLLASLRDLAKRLLSSISPPTTPGPIYTSPIPARNDAHFRIGFITPPFRDSKIPVTGHLHAHAYIAPADLLGWWRGVAYSSLAWYAIDDLIAEIRESVSNNRVKSGYEGRTSAPIDSVPEAGARTGFANGNEHTIPSIAVCDKELGES</sequence>
<reference evidence="3" key="2">
    <citation type="submission" date="2015-01" db="EMBL/GenBank/DDBJ databases">
        <title>Evolutionary Origins and Diversification of the Mycorrhizal Mutualists.</title>
        <authorList>
            <consortium name="DOE Joint Genome Institute"/>
            <consortium name="Mycorrhizal Genomics Consortium"/>
            <person name="Kohler A."/>
            <person name="Kuo A."/>
            <person name="Nagy L.G."/>
            <person name="Floudas D."/>
            <person name="Copeland A."/>
            <person name="Barry K.W."/>
            <person name="Cichocki N."/>
            <person name="Veneault-Fourrey C."/>
            <person name="LaButti K."/>
            <person name="Lindquist E.A."/>
            <person name="Lipzen A."/>
            <person name="Lundell T."/>
            <person name="Morin E."/>
            <person name="Murat C."/>
            <person name="Riley R."/>
            <person name="Ohm R."/>
            <person name="Sun H."/>
            <person name="Tunlid A."/>
            <person name="Henrissat B."/>
            <person name="Grigoriev I.V."/>
            <person name="Hibbett D.S."/>
            <person name="Martin F."/>
        </authorList>
    </citation>
    <scope>NUCLEOTIDE SEQUENCE [LARGE SCALE GENOMIC DNA]</scope>
    <source>
        <strain evidence="3">Marx 270</strain>
    </source>
</reference>
<feature type="region of interest" description="Disordered" evidence="1">
    <location>
        <begin position="185"/>
        <end position="209"/>
    </location>
</feature>
<evidence type="ECO:0008006" key="4">
    <source>
        <dbReference type="Google" id="ProtNLM"/>
    </source>
</evidence>
<dbReference type="SUPFAM" id="SSF54197">
    <property type="entry name" value="HIT-like"/>
    <property type="match status" value="1"/>
</dbReference>
<evidence type="ECO:0000256" key="1">
    <source>
        <dbReference type="SAM" id="MobiDB-lite"/>
    </source>
</evidence>
<name>A0A0C3IZY3_PISTI</name>
<protein>
    <recommendedName>
        <fullName evidence="4">HIT domain-containing protein</fullName>
    </recommendedName>
</protein>
<dbReference type="Gene3D" id="3.30.428.10">
    <property type="entry name" value="HIT-like"/>
    <property type="match status" value="1"/>
</dbReference>
<accession>A0A0C3IZY3</accession>
<dbReference type="EMBL" id="KN831982">
    <property type="protein sequence ID" value="KIO02353.1"/>
    <property type="molecule type" value="Genomic_DNA"/>
</dbReference>
<dbReference type="STRING" id="870435.A0A0C3IZY3"/>
<dbReference type="Proteomes" id="UP000054217">
    <property type="component" value="Unassembled WGS sequence"/>
</dbReference>
<keyword evidence="3" id="KW-1185">Reference proteome</keyword>
<dbReference type="InParanoid" id="A0A0C3IZY3"/>
<dbReference type="AlphaFoldDB" id="A0A0C3IZY3"/>
<dbReference type="OrthoDB" id="3361363at2759"/>
<evidence type="ECO:0000313" key="2">
    <source>
        <dbReference type="EMBL" id="KIO02353.1"/>
    </source>
</evidence>
<dbReference type="InterPro" id="IPR036265">
    <property type="entry name" value="HIT-like_sf"/>
</dbReference>
<organism evidence="2 3">
    <name type="scientific">Pisolithus tinctorius Marx 270</name>
    <dbReference type="NCBI Taxonomy" id="870435"/>
    <lineage>
        <taxon>Eukaryota</taxon>
        <taxon>Fungi</taxon>
        <taxon>Dikarya</taxon>
        <taxon>Basidiomycota</taxon>
        <taxon>Agaricomycotina</taxon>
        <taxon>Agaricomycetes</taxon>
        <taxon>Agaricomycetidae</taxon>
        <taxon>Boletales</taxon>
        <taxon>Sclerodermatineae</taxon>
        <taxon>Pisolithaceae</taxon>
        <taxon>Pisolithus</taxon>
    </lineage>
</organism>
<dbReference type="HOGENOM" id="CLU_069444_0_0_1"/>